<gene>
    <name evidence="1" type="ORF">HD556DRAFT_1230208</name>
</gene>
<accession>A0A9P7J386</accession>
<dbReference type="GeneID" id="64591093"/>
<comment type="caution">
    <text evidence="1">The sequence shown here is derived from an EMBL/GenBank/DDBJ whole genome shotgun (WGS) entry which is preliminary data.</text>
</comment>
<evidence type="ECO:0000313" key="1">
    <source>
        <dbReference type="EMBL" id="KAG1800469.1"/>
    </source>
</evidence>
<keyword evidence="2" id="KW-1185">Reference proteome</keyword>
<dbReference type="EMBL" id="JABBWE010000009">
    <property type="protein sequence ID" value="KAG1800469.1"/>
    <property type="molecule type" value="Genomic_DNA"/>
</dbReference>
<reference evidence="1" key="1">
    <citation type="journal article" date="2020" name="New Phytol.">
        <title>Comparative genomics reveals dynamic genome evolution in host specialist ectomycorrhizal fungi.</title>
        <authorList>
            <person name="Lofgren L.A."/>
            <person name="Nguyen N.H."/>
            <person name="Vilgalys R."/>
            <person name="Ruytinx J."/>
            <person name="Liao H.L."/>
            <person name="Branco S."/>
            <person name="Kuo A."/>
            <person name="LaButti K."/>
            <person name="Lipzen A."/>
            <person name="Andreopoulos W."/>
            <person name="Pangilinan J."/>
            <person name="Riley R."/>
            <person name="Hundley H."/>
            <person name="Na H."/>
            <person name="Barry K."/>
            <person name="Grigoriev I.V."/>
            <person name="Stajich J.E."/>
            <person name="Kennedy P.G."/>
        </authorList>
    </citation>
    <scope>NUCLEOTIDE SEQUENCE</scope>
    <source>
        <strain evidence="1">S12</strain>
    </source>
</reference>
<organism evidence="1 2">
    <name type="scientific">Suillus plorans</name>
    <dbReference type="NCBI Taxonomy" id="116603"/>
    <lineage>
        <taxon>Eukaryota</taxon>
        <taxon>Fungi</taxon>
        <taxon>Dikarya</taxon>
        <taxon>Basidiomycota</taxon>
        <taxon>Agaricomycotina</taxon>
        <taxon>Agaricomycetes</taxon>
        <taxon>Agaricomycetidae</taxon>
        <taxon>Boletales</taxon>
        <taxon>Suillineae</taxon>
        <taxon>Suillaceae</taxon>
        <taxon>Suillus</taxon>
    </lineage>
</organism>
<protein>
    <submittedName>
        <fullName evidence="1">Uncharacterized protein</fullName>
    </submittedName>
</protein>
<dbReference type="RefSeq" id="XP_041164455.1">
    <property type="nucleotide sequence ID" value="XM_041297329.1"/>
</dbReference>
<dbReference type="Proteomes" id="UP000719766">
    <property type="component" value="Unassembled WGS sequence"/>
</dbReference>
<proteinExistence type="predicted"/>
<dbReference type="AlphaFoldDB" id="A0A9P7J386"/>
<dbReference type="OrthoDB" id="2916406at2759"/>
<name>A0A9P7J386_9AGAM</name>
<evidence type="ECO:0000313" key="2">
    <source>
        <dbReference type="Proteomes" id="UP000719766"/>
    </source>
</evidence>
<feature type="non-terminal residue" evidence="1">
    <location>
        <position position="1"/>
    </location>
</feature>
<sequence length="131" mass="15199">FILTAIQTAELHLRCRLYSSSWSKPRQVTVLTRCSDRSRRAKHFPVPESLMDCATVQPYVHNCGVTLHEGRHTYQFCVFFKRHRHLRTNQLLSTDHIFRGDAVVMRIGSSAGHVVNMRSRDNSLADFIMDR</sequence>